<sequence>MILSIFSHAALTAYRTVVTCTGYEAIDLVIEGNEVFCLIPSRRELTGTCVAPCVFIGFEPAARKPDCRSRDLEVDFTRFASTSVDSHYDADIVGRYIHAGTTESFEDLGPRSQTQTAPTRTENIHVKVLEGLGIPTRMLIQSSHALLHLPHLDLVHPSILMSSGDFGLLLVISLAITALANPAHWRRQASDTGAASSAAAASSMAPSASSVAATGAGIGPALSSLAAATALPANISTVSDISKVVSDPTLASLFTELGNDFTASSFYPTHARHPYPRLLHTNPRY</sequence>
<reference evidence="1 2" key="2">
    <citation type="journal article" date="2014" name="J. Gen. Appl. Microbiol.">
        <title>The early diverging ascomycetous budding yeast Saitoella complicata has three histone deacetylases belonging to the Clr6, Hos2, and Rpd3 lineages.</title>
        <authorList>
            <person name="Nishida H."/>
            <person name="Matsumoto T."/>
            <person name="Kondo S."/>
            <person name="Hamamoto M."/>
            <person name="Yoshikawa H."/>
        </authorList>
    </citation>
    <scope>NUCLEOTIDE SEQUENCE [LARGE SCALE GENOMIC DNA]</scope>
    <source>
        <strain evidence="1 2">NRRL Y-17804</strain>
    </source>
</reference>
<protein>
    <submittedName>
        <fullName evidence="1">Uncharacterized protein</fullName>
    </submittedName>
</protein>
<organism evidence="1 2">
    <name type="scientific">Saitoella complicata (strain BCRC 22490 / CBS 7301 / JCM 7358 / NBRC 10748 / NRRL Y-17804)</name>
    <dbReference type="NCBI Taxonomy" id="698492"/>
    <lineage>
        <taxon>Eukaryota</taxon>
        <taxon>Fungi</taxon>
        <taxon>Dikarya</taxon>
        <taxon>Ascomycota</taxon>
        <taxon>Taphrinomycotina</taxon>
        <taxon>Taphrinomycotina incertae sedis</taxon>
        <taxon>Saitoella</taxon>
    </lineage>
</organism>
<reference evidence="1 2" key="3">
    <citation type="journal article" date="2015" name="Genome Announc.">
        <title>Draft Genome Sequence of the Archiascomycetous Yeast Saitoella complicata.</title>
        <authorList>
            <person name="Yamauchi K."/>
            <person name="Kondo S."/>
            <person name="Hamamoto M."/>
            <person name="Takahashi Y."/>
            <person name="Ogura Y."/>
            <person name="Hayashi T."/>
            <person name="Nishida H."/>
        </authorList>
    </citation>
    <scope>NUCLEOTIDE SEQUENCE [LARGE SCALE GENOMIC DNA]</scope>
    <source>
        <strain evidence="1 2">NRRL Y-17804</strain>
    </source>
</reference>
<dbReference type="AlphaFoldDB" id="A0A0E9NNS5"/>
<gene>
    <name evidence="1" type="ORF">G7K_5448-t1</name>
</gene>
<comment type="caution">
    <text evidence="1">The sequence shown here is derived from an EMBL/GenBank/DDBJ whole genome shotgun (WGS) entry which is preliminary data.</text>
</comment>
<reference evidence="1 2" key="1">
    <citation type="journal article" date="2011" name="J. Gen. Appl. Microbiol.">
        <title>Draft genome sequencing of the enigmatic yeast Saitoella complicata.</title>
        <authorList>
            <person name="Nishida H."/>
            <person name="Hamamoto M."/>
            <person name="Sugiyama J."/>
        </authorList>
    </citation>
    <scope>NUCLEOTIDE SEQUENCE [LARGE SCALE GENOMIC DNA]</scope>
    <source>
        <strain evidence="1 2">NRRL Y-17804</strain>
    </source>
</reference>
<evidence type="ECO:0000313" key="2">
    <source>
        <dbReference type="Proteomes" id="UP000033140"/>
    </source>
</evidence>
<proteinExistence type="predicted"/>
<keyword evidence="2" id="KW-1185">Reference proteome</keyword>
<dbReference type="Proteomes" id="UP000033140">
    <property type="component" value="Unassembled WGS sequence"/>
</dbReference>
<name>A0A0E9NNS5_SAICN</name>
<evidence type="ECO:0000313" key="1">
    <source>
        <dbReference type="EMBL" id="GAO51346.1"/>
    </source>
</evidence>
<accession>A0A0E9NNS5</accession>
<dbReference type="EMBL" id="BACD03000044">
    <property type="protein sequence ID" value="GAO51346.1"/>
    <property type="molecule type" value="Genomic_DNA"/>
</dbReference>